<organism evidence="1 2">
    <name type="scientific">Linum trigynum</name>
    <dbReference type="NCBI Taxonomy" id="586398"/>
    <lineage>
        <taxon>Eukaryota</taxon>
        <taxon>Viridiplantae</taxon>
        <taxon>Streptophyta</taxon>
        <taxon>Embryophyta</taxon>
        <taxon>Tracheophyta</taxon>
        <taxon>Spermatophyta</taxon>
        <taxon>Magnoliopsida</taxon>
        <taxon>eudicotyledons</taxon>
        <taxon>Gunneridae</taxon>
        <taxon>Pentapetalae</taxon>
        <taxon>rosids</taxon>
        <taxon>fabids</taxon>
        <taxon>Malpighiales</taxon>
        <taxon>Linaceae</taxon>
        <taxon>Linum</taxon>
    </lineage>
</organism>
<keyword evidence="2" id="KW-1185">Reference proteome</keyword>
<gene>
    <name evidence="1" type="ORF">LTRI10_LOCUS8828</name>
</gene>
<evidence type="ECO:0000313" key="1">
    <source>
        <dbReference type="EMBL" id="CAL1361453.1"/>
    </source>
</evidence>
<accession>A0AAV2CY36</accession>
<evidence type="ECO:0000313" key="2">
    <source>
        <dbReference type="Proteomes" id="UP001497516"/>
    </source>
</evidence>
<dbReference type="EMBL" id="OZ034814">
    <property type="protein sequence ID" value="CAL1361453.1"/>
    <property type="molecule type" value="Genomic_DNA"/>
</dbReference>
<dbReference type="Proteomes" id="UP001497516">
    <property type="component" value="Chromosome 10"/>
</dbReference>
<name>A0AAV2CY36_9ROSI</name>
<sequence>MDTAALFFGSRGVSRILRSFAEKLRVFPATQTISREERESEVLAIPSQLLSPFFLLSFFNLSKMAASTIATPSIASFTSTAAVATVPIIATSSVTSAFAIPTASTTAVATSSTSASTAFIAFTI</sequence>
<dbReference type="AlphaFoldDB" id="A0AAV2CY36"/>
<proteinExistence type="predicted"/>
<protein>
    <submittedName>
        <fullName evidence="1">Uncharacterized protein</fullName>
    </submittedName>
</protein>
<reference evidence="1 2" key="1">
    <citation type="submission" date="2024-04" db="EMBL/GenBank/DDBJ databases">
        <authorList>
            <person name="Fracassetti M."/>
        </authorList>
    </citation>
    <scope>NUCLEOTIDE SEQUENCE [LARGE SCALE GENOMIC DNA]</scope>
</reference>